<feature type="transmembrane region" description="Helical" evidence="8">
    <location>
        <begin position="54"/>
        <end position="73"/>
    </location>
</feature>
<proteinExistence type="inferred from homology"/>
<reference evidence="9" key="1">
    <citation type="journal article" date="2020" name="Stud. Mycol.">
        <title>101 Dothideomycetes genomes: a test case for predicting lifestyles and emergence of pathogens.</title>
        <authorList>
            <person name="Haridas S."/>
            <person name="Albert R."/>
            <person name="Binder M."/>
            <person name="Bloem J."/>
            <person name="Labutti K."/>
            <person name="Salamov A."/>
            <person name="Andreopoulos B."/>
            <person name="Baker S."/>
            <person name="Barry K."/>
            <person name="Bills G."/>
            <person name="Bluhm B."/>
            <person name="Cannon C."/>
            <person name="Castanera R."/>
            <person name="Culley D."/>
            <person name="Daum C."/>
            <person name="Ezra D."/>
            <person name="Gonzalez J."/>
            <person name="Henrissat B."/>
            <person name="Kuo A."/>
            <person name="Liang C."/>
            <person name="Lipzen A."/>
            <person name="Lutzoni F."/>
            <person name="Magnuson J."/>
            <person name="Mondo S."/>
            <person name="Nolan M."/>
            <person name="Ohm R."/>
            <person name="Pangilinan J."/>
            <person name="Park H.-J."/>
            <person name="Ramirez L."/>
            <person name="Alfaro M."/>
            <person name="Sun H."/>
            <person name="Tritt A."/>
            <person name="Yoshinaga Y."/>
            <person name="Zwiers L.-H."/>
            <person name="Turgeon B."/>
            <person name="Goodwin S."/>
            <person name="Spatafora J."/>
            <person name="Crous P."/>
            <person name="Grigoriev I."/>
        </authorList>
    </citation>
    <scope>NUCLEOTIDE SEQUENCE</scope>
    <source>
        <strain evidence="9">CBS 627.86</strain>
    </source>
</reference>
<evidence type="ECO:0000256" key="8">
    <source>
        <dbReference type="SAM" id="Phobius"/>
    </source>
</evidence>
<dbReference type="PANTHER" id="PTHR24305:SF187">
    <property type="entry name" value="P450, PUTATIVE (EUROFUNG)-RELATED"/>
    <property type="match status" value="1"/>
</dbReference>
<evidence type="ECO:0000256" key="1">
    <source>
        <dbReference type="ARBA" id="ARBA00001971"/>
    </source>
</evidence>
<dbReference type="GO" id="GO:0005506">
    <property type="term" value="F:iron ion binding"/>
    <property type="evidence" value="ECO:0007669"/>
    <property type="project" value="InterPro"/>
</dbReference>
<evidence type="ECO:0000256" key="3">
    <source>
        <dbReference type="ARBA" id="ARBA00022723"/>
    </source>
</evidence>
<dbReference type="PRINTS" id="PR00463">
    <property type="entry name" value="EP450I"/>
</dbReference>
<organism evidence="9 10">
    <name type="scientific">Lophiotrema nucula</name>
    <dbReference type="NCBI Taxonomy" id="690887"/>
    <lineage>
        <taxon>Eukaryota</taxon>
        <taxon>Fungi</taxon>
        <taxon>Dikarya</taxon>
        <taxon>Ascomycota</taxon>
        <taxon>Pezizomycotina</taxon>
        <taxon>Dothideomycetes</taxon>
        <taxon>Pleosporomycetidae</taxon>
        <taxon>Pleosporales</taxon>
        <taxon>Lophiotremataceae</taxon>
        <taxon>Lophiotrema</taxon>
    </lineage>
</organism>
<accession>A0A6A5Z6A9</accession>
<dbReference type="GO" id="GO:0020037">
    <property type="term" value="F:heme binding"/>
    <property type="evidence" value="ECO:0007669"/>
    <property type="project" value="InterPro"/>
</dbReference>
<dbReference type="EMBL" id="ML977327">
    <property type="protein sequence ID" value="KAF2113871.1"/>
    <property type="molecule type" value="Genomic_DNA"/>
</dbReference>
<protein>
    <submittedName>
        <fullName evidence="9">Cytochrome P450</fullName>
    </submittedName>
</protein>
<evidence type="ECO:0000313" key="9">
    <source>
        <dbReference type="EMBL" id="KAF2113871.1"/>
    </source>
</evidence>
<comment type="similarity">
    <text evidence="2">Belongs to the cytochrome P450 family.</text>
</comment>
<dbReference type="InterPro" id="IPR001128">
    <property type="entry name" value="Cyt_P450"/>
</dbReference>
<keyword evidence="7" id="KW-0349">Heme</keyword>
<keyword evidence="3 7" id="KW-0479">Metal-binding</keyword>
<feature type="binding site" description="axial binding residue" evidence="7">
    <location>
        <position position="467"/>
    </location>
    <ligand>
        <name>heme</name>
        <dbReference type="ChEBI" id="CHEBI:30413"/>
    </ligand>
    <ligandPart>
        <name>Fe</name>
        <dbReference type="ChEBI" id="CHEBI:18248"/>
    </ligandPart>
</feature>
<dbReference type="GO" id="GO:0004497">
    <property type="term" value="F:monooxygenase activity"/>
    <property type="evidence" value="ECO:0007669"/>
    <property type="project" value="UniProtKB-KW"/>
</dbReference>
<evidence type="ECO:0000256" key="5">
    <source>
        <dbReference type="ARBA" id="ARBA00023004"/>
    </source>
</evidence>
<dbReference type="CDD" id="cd11061">
    <property type="entry name" value="CYP67-like"/>
    <property type="match status" value="1"/>
</dbReference>
<evidence type="ECO:0000313" key="10">
    <source>
        <dbReference type="Proteomes" id="UP000799770"/>
    </source>
</evidence>
<evidence type="ECO:0000256" key="2">
    <source>
        <dbReference type="ARBA" id="ARBA00010617"/>
    </source>
</evidence>
<dbReference type="OrthoDB" id="6692864at2759"/>
<dbReference type="Proteomes" id="UP000799770">
    <property type="component" value="Unassembled WGS sequence"/>
</dbReference>
<name>A0A6A5Z6A9_9PLEO</name>
<gene>
    <name evidence="9" type="ORF">BDV96DRAFT_495677</name>
</gene>
<dbReference type="PRINTS" id="PR00385">
    <property type="entry name" value="P450"/>
</dbReference>
<dbReference type="Pfam" id="PF00067">
    <property type="entry name" value="p450"/>
    <property type="match status" value="1"/>
</dbReference>
<keyword evidence="5 7" id="KW-0408">Iron</keyword>
<dbReference type="GO" id="GO:0016705">
    <property type="term" value="F:oxidoreductase activity, acting on paired donors, with incorporation or reduction of molecular oxygen"/>
    <property type="evidence" value="ECO:0007669"/>
    <property type="project" value="InterPro"/>
</dbReference>
<keyword evidence="8" id="KW-0812">Transmembrane</keyword>
<evidence type="ECO:0000256" key="7">
    <source>
        <dbReference type="PIRSR" id="PIRSR602401-1"/>
    </source>
</evidence>
<dbReference type="AlphaFoldDB" id="A0A6A5Z6A9"/>
<comment type="cofactor">
    <cofactor evidence="1 7">
        <name>heme</name>
        <dbReference type="ChEBI" id="CHEBI:30413"/>
    </cofactor>
</comment>
<dbReference type="InterPro" id="IPR050121">
    <property type="entry name" value="Cytochrome_P450_monoxygenase"/>
</dbReference>
<dbReference type="PANTHER" id="PTHR24305">
    <property type="entry name" value="CYTOCHROME P450"/>
    <property type="match status" value="1"/>
</dbReference>
<keyword evidence="10" id="KW-1185">Reference proteome</keyword>
<sequence>MALETVLPLTAAISAISLHHVVLRRYEIDHLVLQIVAASWFAFGSLAYEFGVQLAVSTALSFLLTLGLAIITYRAWFHPLREFPGPWQLRISKFWAVWKTLDTKFQYFKSVHPEFRKRYGDYVRTGPREVSIFDTNAIQPILGFNSRTSKGPYYDVFERSLHLNRDKAWHRQRRRVWDNGMKQSLSDFAPRVEEFTSELLERIEKSNGALVPLNEFCVHYSYDVMSALVFGTSIGFNTGQSSEVARRIVAILSGNLHGLGVMLHVPWFMKAIATPLSFVGPVKLWEEWTRDRLAERRAIKDPNPDFMSHLIEATPRSPEGDRLLFGESRLIISAGSDTTGTNLTLIFVQLGLHPEVVRGLWEELDEIEYSCLRSQPLLDAVINESMRLWPAVFFPTQRVTPPEGLQIPNGRFIPGNMIVTIPAFAMARDERNFAMPDKFIPERWTTRPELAMNKAAFLPFLTGPYVCAGKSLAMMEMRSVVAGVVQKYDIVLPETFDEEIFFGAVEDHWTTGVPKQQVRFDKRKN</sequence>
<dbReference type="InterPro" id="IPR036396">
    <property type="entry name" value="Cyt_P450_sf"/>
</dbReference>
<dbReference type="InterPro" id="IPR002401">
    <property type="entry name" value="Cyt_P450_E_grp-I"/>
</dbReference>
<feature type="transmembrane region" description="Helical" evidence="8">
    <location>
        <begin position="30"/>
        <end position="48"/>
    </location>
</feature>
<keyword evidence="6" id="KW-0503">Monooxygenase</keyword>
<evidence type="ECO:0000256" key="6">
    <source>
        <dbReference type="ARBA" id="ARBA00023033"/>
    </source>
</evidence>
<keyword evidence="8" id="KW-1133">Transmembrane helix</keyword>
<keyword evidence="4" id="KW-0560">Oxidoreductase</keyword>
<dbReference type="Gene3D" id="1.10.630.10">
    <property type="entry name" value="Cytochrome P450"/>
    <property type="match status" value="1"/>
</dbReference>
<evidence type="ECO:0000256" key="4">
    <source>
        <dbReference type="ARBA" id="ARBA00023002"/>
    </source>
</evidence>
<keyword evidence="8" id="KW-0472">Membrane</keyword>
<dbReference type="SUPFAM" id="SSF48264">
    <property type="entry name" value="Cytochrome P450"/>
    <property type="match status" value="1"/>
</dbReference>